<dbReference type="InterPro" id="IPR011706">
    <property type="entry name" value="Cu-oxidase_C"/>
</dbReference>
<keyword evidence="3" id="KW-0560">Oxidoreductase</keyword>
<dbReference type="InterPro" id="IPR002355">
    <property type="entry name" value="Cu_oxidase_Cu_BS"/>
</dbReference>
<proteinExistence type="inferred from homology"/>
<dbReference type="InterPro" id="IPR045087">
    <property type="entry name" value="Cu-oxidase_fam"/>
</dbReference>
<dbReference type="GO" id="GO:0016491">
    <property type="term" value="F:oxidoreductase activity"/>
    <property type="evidence" value="ECO:0007669"/>
    <property type="project" value="UniProtKB-KW"/>
</dbReference>
<evidence type="ECO:0000313" key="11">
    <source>
        <dbReference type="EMBL" id="KAK0546744.1"/>
    </source>
</evidence>
<dbReference type="PANTHER" id="PTHR11709">
    <property type="entry name" value="MULTI-COPPER OXIDASE"/>
    <property type="match status" value="1"/>
</dbReference>
<evidence type="ECO:0000256" key="4">
    <source>
        <dbReference type="ARBA" id="ARBA00023008"/>
    </source>
</evidence>
<keyword evidence="12" id="KW-1185">Reference proteome</keyword>
<evidence type="ECO:0000256" key="1">
    <source>
        <dbReference type="ARBA" id="ARBA00010609"/>
    </source>
</evidence>
<keyword evidence="5" id="KW-0325">Glycoprotein</keyword>
<keyword evidence="7" id="KW-0472">Membrane</keyword>
<reference evidence="11" key="1">
    <citation type="journal article" date="2023" name="PhytoFront">
        <title>Draft Genome Resources of Seven Strains of Tilletia horrida, Causal Agent of Kernel Smut of Rice.</title>
        <authorList>
            <person name="Khanal S."/>
            <person name="Antony Babu S."/>
            <person name="Zhou X.G."/>
        </authorList>
    </citation>
    <scope>NUCLEOTIDE SEQUENCE</scope>
    <source>
        <strain evidence="11">TX6</strain>
    </source>
</reference>
<dbReference type="SUPFAM" id="SSF49503">
    <property type="entry name" value="Cupredoxins"/>
    <property type="match status" value="3"/>
</dbReference>
<keyword evidence="2" id="KW-0479">Metal-binding</keyword>
<dbReference type="GO" id="GO:0005507">
    <property type="term" value="F:copper ion binding"/>
    <property type="evidence" value="ECO:0007669"/>
    <property type="project" value="InterPro"/>
</dbReference>
<evidence type="ECO:0000259" key="9">
    <source>
        <dbReference type="Pfam" id="PF07731"/>
    </source>
</evidence>
<evidence type="ECO:0000256" key="7">
    <source>
        <dbReference type="SAM" id="Phobius"/>
    </source>
</evidence>
<evidence type="ECO:0000256" key="6">
    <source>
        <dbReference type="SAM" id="MobiDB-lite"/>
    </source>
</evidence>
<dbReference type="AlphaFoldDB" id="A0AAN6GL34"/>
<dbReference type="InterPro" id="IPR008972">
    <property type="entry name" value="Cupredoxin"/>
</dbReference>
<comment type="similarity">
    <text evidence="1">Belongs to the multicopper oxidase family.</text>
</comment>
<dbReference type="InterPro" id="IPR001117">
    <property type="entry name" value="Cu-oxidase_2nd"/>
</dbReference>
<dbReference type="PANTHER" id="PTHR11709:SF414">
    <property type="entry name" value="ADR239WP"/>
    <property type="match status" value="1"/>
</dbReference>
<feature type="domain" description="Plastocyanin-like" evidence="8">
    <location>
        <begin position="291"/>
        <end position="413"/>
    </location>
</feature>
<dbReference type="EMBL" id="JAPDMZ010000182">
    <property type="protein sequence ID" value="KAK0546744.1"/>
    <property type="molecule type" value="Genomic_DNA"/>
</dbReference>
<evidence type="ECO:0000259" key="8">
    <source>
        <dbReference type="Pfam" id="PF00394"/>
    </source>
</evidence>
<evidence type="ECO:0008006" key="13">
    <source>
        <dbReference type="Google" id="ProtNLM"/>
    </source>
</evidence>
<evidence type="ECO:0000259" key="10">
    <source>
        <dbReference type="Pfam" id="PF07732"/>
    </source>
</evidence>
<dbReference type="InterPro" id="IPR033138">
    <property type="entry name" value="Cu_oxidase_CS"/>
</dbReference>
<gene>
    <name evidence="11" type="ORF">OC846_005139</name>
</gene>
<protein>
    <recommendedName>
        <fullName evidence="13">Laccase</fullName>
    </recommendedName>
</protein>
<evidence type="ECO:0000256" key="3">
    <source>
        <dbReference type="ARBA" id="ARBA00023002"/>
    </source>
</evidence>
<dbReference type="Pfam" id="PF07732">
    <property type="entry name" value="Cu-oxidase_3"/>
    <property type="match status" value="1"/>
</dbReference>
<accession>A0AAN6GL34</accession>
<keyword evidence="4" id="KW-0186">Copper</keyword>
<dbReference type="CDD" id="cd13857">
    <property type="entry name" value="CuRO_1_Diphenol_Ox"/>
    <property type="match status" value="1"/>
</dbReference>
<feature type="domain" description="Plastocyanin-like" evidence="9">
    <location>
        <begin position="516"/>
        <end position="632"/>
    </location>
</feature>
<dbReference type="Proteomes" id="UP001176517">
    <property type="component" value="Unassembled WGS sequence"/>
</dbReference>
<evidence type="ECO:0000256" key="5">
    <source>
        <dbReference type="ARBA" id="ARBA00023180"/>
    </source>
</evidence>
<comment type="caution">
    <text evidence="11">The sequence shown here is derived from an EMBL/GenBank/DDBJ whole genome shotgun (WGS) entry which is preliminary data.</text>
</comment>
<dbReference type="Gene3D" id="2.60.40.420">
    <property type="entry name" value="Cupredoxins - blue copper proteins"/>
    <property type="match status" value="3"/>
</dbReference>
<feature type="compositionally biased region" description="Polar residues" evidence="6">
    <location>
        <begin position="1"/>
        <end position="20"/>
    </location>
</feature>
<feature type="region of interest" description="Disordered" evidence="6">
    <location>
        <begin position="1"/>
        <end position="34"/>
    </location>
</feature>
<feature type="transmembrane region" description="Helical" evidence="7">
    <location>
        <begin position="42"/>
        <end position="66"/>
    </location>
</feature>
<dbReference type="Pfam" id="PF07731">
    <property type="entry name" value="Cu-oxidase_2"/>
    <property type="match status" value="1"/>
</dbReference>
<dbReference type="PROSITE" id="PS00080">
    <property type="entry name" value="MULTICOPPER_OXIDASE2"/>
    <property type="match status" value="1"/>
</dbReference>
<sequence length="659" mass="70931">MAHGTGSSTPEASSTVGTESQAHEKQTAQLSTASQPKRKRTLLVAIAAIAIVILGLALGLGLGLGLRNRKSHGGYVPPTTGAVSSWTNGSSLPFVQLEDLVDPSQFILSPKFDINAAPQTREYNWTLSEVIAAPGGITRRMLVVNGKFPGETIEANLGDRIIVHVNNQLSNTTAMHWHGQYQNGTNYMDGTYSVTECGIAPNSSFTYNWTVQNTGTYWWHAHAAAQSSDGLVGAIILHSPNDTYGFRSSPSDTSRPANTSYDGDLIMVVQDMYNLFSTDWLSLYLNLQLGSGEGDEPVPDYGTINGVGIGNCGGVPDGQACVRNGNKGIYSNFTVEPNQRYRIRVINAGSLAGFGFSVDNHPLSVIEADGTSVHATPAQSFMVEVAQRTSVIIETNQTAGAYWIRSTMSEDMLAYDNPTLVKDQRAVLRYAGIAADVMPSNADQAPTLADLPMDLNTTALVPAMVMNAPKPTKQTIMYINFGKAPSGDYHAYFNNTAFGAPYAGYSTFTNVQNSTIASAATNYDGAFVVNVDDYEVMDIIVNNQDDNAHPMHMHGYSPFILANGAGNYVEGKSINLNTTFANPMRRDTFVIPGYSWAVVRIIADNPGVWVFHCHLSSHMAAGLMMQFTIQPSKIAQQQVPADYKQQCANIKAMGAGVAA</sequence>
<feature type="domain" description="Plastocyanin-like" evidence="10">
    <location>
        <begin position="134"/>
        <end position="241"/>
    </location>
</feature>
<organism evidence="11 12">
    <name type="scientific">Tilletia horrida</name>
    <dbReference type="NCBI Taxonomy" id="155126"/>
    <lineage>
        <taxon>Eukaryota</taxon>
        <taxon>Fungi</taxon>
        <taxon>Dikarya</taxon>
        <taxon>Basidiomycota</taxon>
        <taxon>Ustilaginomycotina</taxon>
        <taxon>Exobasidiomycetes</taxon>
        <taxon>Tilletiales</taxon>
        <taxon>Tilletiaceae</taxon>
        <taxon>Tilletia</taxon>
    </lineage>
</organism>
<dbReference type="Pfam" id="PF00394">
    <property type="entry name" value="Cu-oxidase"/>
    <property type="match status" value="1"/>
</dbReference>
<keyword evidence="7" id="KW-1133">Transmembrane helix</keyword>
<dbReference type="InterPro" id="IPR011707">
    <property type="entry name" value="Cu-oxidase-like_N"/>
</dbReference>
<keyword evidence="7" id="KW-0812">Transmembrane</keyword>
<evidence type="ECO:0000256" key="2">
    <source>
        <dbReference type="ARBA" id="ARBA00022723"/>
    </source>
</evidence>
<dbReference type="PROSITE" id="PS00079">
    <property type="entry name" value="MULTICOPPER_OXIDASE1"/>
    <property type="match status" value="1"/>
</dbReference>
<evidence type="ECO:0000313" key="12">
    <source>
        <dbReference type="Proteomes" id="UP001176517"/>
    </source>
</evidence>
<name>A0AAN6GL34_9BASI</name>